<dbReference type="OrthoDB" id="273823at2759"/>
<sequence>MIFRFGRLKRILRFSPPLPSYSGSPFRFTATGINLLAAHSVQVKYELHRTTELLGCSLHYWLNGILDCKNLSKGDGILLILVSDFVGDDFTSNPNIYEMFENVKSLHQRYPFLQVLALQYGTSVSFDDISTSLIQSISKEYVNFPILLSKTNSLEMVKGPCYIISKGFQNPFVYPAKNVDLEALDLGCISVDECGNRLFLSDVNHHRIIVFNGSGKLLDAIGFSPGFEDGVFESAKLQRPAASFYQASEDSLYFVDSENHAIRRADLKRRFVETVFPETADGRKKTSFWKLILDKLWPGKLKSEEFNSESFLFPWHMLKASESDLFVLNQSFGTLWVINLESSSIRESVKESSKILEICGQMMMDKSMSMRHVPPDWLEQQLAATCSFDGIPYSGLMSSVATFQGHIVCCDTVGQTVVKFNRGTGSAISFPFSNFGVLGLPYWFVPPVEQVYSDGVPGLELDHVQEFNLLPGIVDIELYINVPPQTELVEQPQEGCIWRLARGAASEVSGLGNKAASTEKVGIAQQWYDELDNLCYSTPLEEESSTAEESKPVVQEGVARVGCTINTSPGTSEVIILAALYLRLKKNTISTTESREDKAARIVDIMDPSKRIKSDLLVKILTASTRDLEEVIFLRHLYVRLKFDSLDHPKADNFRDIIVSESSVNVRVTL</sequence>
<reference evidence="1 2" key="1">
    <citation type="journal article" date="2015" name="Proc. Natl. Acad. Sci. U.S.A.">
        <title>The resurrection genome of Boea hygrometrica: A blueprint for survival of dehydration.</title>
        <authorList>
            <person name="Xiao L."/>
            <person name="Yang G."/>
            <person name="Zhang L."/>
            <person name="Yang X."/>
            <person name="Zhao S."/>
            <person name="Ji Z."/>
            <person name="Zhou Q."/>
            <person name="Hu M."/>
            <person name="Wang Y."/>
            <person name="Chen M."/>
            <person name="Xu Y."/>
            <person name="Jin H."/>
            <person name="Xiao X."/>
            <person name="Hu G."/>
            <person name="Bao F."/>
            <person name="Hu Y."/>
            <person name="Wan P."/>
            <person name="Li L."/>
            <person name="Deng X."/>
            <person name="Kuang T."/>
            <person name="Xiang C."/>
            <person name="Zhu J.K."/>
            <person name="Oliver M.J."/>
            <person name="He Y."/>
        </authorList>
    </citation>
    <scope>NUCLEOTIDE SEQUENCE [LARGE SCALE GENOMIC DNA]</scope>
    <source>
        <strain evidence="2">cv. XS01</strain>
    </source>
</reference>
<accession>A0A2Z7DC83</accession>
<name>A0A2Z7DC83_9LAMI</name>
<keyword evidence="2" id="KW-1185">Reference proteome</keyword>
<dbReference type="EMBL" id="KQ988199">
    <property type="protein sequence ID" value="KZV56436.1"/>
    <property type="molecule type" value="Genomic_DNA"/>
</dbReference>
<dbReference type="AlphaFoldDB" id="A0A2Z7DC83"/>
<evidence type="ECO:0008006" key="3">
    <source>
        <dbReference type="Google" id="ProtNLM"/>
    </source>
</evidence>
<dbReference type="Proteomes" id="UP000250235">
    <property type="component" value="Unassembled WGS sequence"/>
</dbReference>
<dbReference type="PANTHER" id="PTHR46388:SF3">
    <property type="entry name" value="DUF1618 DOMAIN-CONTAINING PROTEIN"/>
    <property type="match status" value="1"/>
</dbReference>
<dbReference type="SUPFAM" id="SSF63825">
    <property type="entry name" value="YWTD domain"/>
    <property type="match status" value="1"/>
</dbReference>
<dbReference type="InterPro" id="IPR011042">
    <property type="entry name" value="6-blade_b-propeller_TolB-like"/>
</dbReference>
<evidence type="ECO:0000313" key="1">
    <source>
        <dbReference type="EMBL" id="KZV56436.1"/>
    </source>
</evidence>
<protein>
    <recommendedName>
        <fullName evidence="3">NHL repeat-containing protein 2</fullName>
    </recommendedName>
</protein>
<dbReference type="PANTHER" id="PTHR46388">
    <property type="entry name" value="NHL REPEAT-CONTAINING PROTEIN 2"/>
    <property type="match status" value="1"/>
</dbReference>
<proteinExistence type="predicted"/>
<dbReference type="Gene3D" id="2.120.10.30">
    <property type="entry name" value="TolB, C-terminal domain"/>
    <property type="match status" value="1"/>
</dbReference>
<gene>
    <name evidence="1" type="ORF">F511_08334</name>
</gene>
<organism evidence="1 2">
    <name type="scientific">Dorcoceras hygrometricum</name>
    <dbReference type="NCBI Taxonomy" id="472368"/>
    <lineage>
        <taxon>Eukaryota</taxon>
        <taxon>Viridiplantae</taxon>
        <taxon>Streptophyta</taxon>
        <taxon>Embryophyta</taxon>
        <taxon>Tracheophyta</taxon>
        <taxon>Spermatophyta</taxon>
        <taxon>Magnoliopsida</taxon>
        <taxon>eudicotyledons</taxon>
        <taxon>Gunneridae</taxon>
        <taxon>Pentapetalae</taxon>
        <taxon>asterids</taxon>
        <taxon>lamiids</taxon>
        <taxon>Lamiales</taxon>
        <taxon>Gesneriaceae</taxon>
        <taxon>Didymocarpoideae</taxon>
        <taxon>Trichosporeae</taxon>
        <taxon>Loxocarpinae</taxon>
        <taxon>Dorcoceras</taxon>
    </lineage>
</organism>
<evidence type="ECO:0000313" key="2">
    <source>
        <dbReference type="Proteomes" id="UP000250235"/>
    </source>
</evidence>